<dbReference type="Gene3D" id="3.30.830.10">
    <property type="entry name" value="Metalloenzyme, LuxS/M16 peptidase-like"/>
    <property type="match status" value="2"/>
</dbReference>
<name>A0ABY4CCS4_9BACT</name>
<dbReference type="InterPro" id="IPR007863">
    <property type="entry name" value="Peptidase_M16_C"/>
</dbReference>
<dbReference type="InterPro" id="IPR011249">
    <property type="entry name" value="Metalloenz_LuxS/M16"/>
</dbReference>
<accession>A0ABY4CCS4</accession>
<reference evidence="4" key="1">
    <citation type="submission" date="2022-03" db="EMBL/GenBank/DDBJ databases">
        <title>Genome Identification and Characterization of new species Bdellovibrio reynosense LBG001 sp. nov. from a Mexico soil sample.</title>
        <authorList>
            <person name="Camilli A."/>
            <person name="Ajao Y."/>
            <person name="Guo X."/>
        </authorList>
    </citation>
    <scope>NUCLEOTIDE SEQUENCE</scope>
    <source>
        <strain evidence="4">LBG001</strain>
    </source>
</reference>
<evidence type="ECO:0000313" key="5">
    <source>
        <dbReference type="Proteomes" id="UP000830116"/>
    </source>
</evidence>
<feature type="domain" description="Peptidase M16 N-terminal" evidence="2">
    <location>
        <begin position="60"/>
        <end position="191"/>
    </location>
</feature>
<evidence type="ECO:0000259" key="3">
    <source>
        <dbReference type="Pfam" id="PF05193"/>
    </source>
</evidence>
<dbReference type="PANTHER" id="PTHR11851">
    <property type="entry name" value="METALLOPROTEASE"/>
    <property type="match status" value="1"/>
</dbReference>
<dbReference type="EMBL" id="CP093442">
    <property type="protein sequence ID" value="UOF02767.1"/>
    <property type="molecule type" value="Genomic_DNA"/>
</dbReference>
<evidence type="ECO:0000313" key="4">
    <source>
        <dbReference type="EMBL" id="UOF02767.1"/>
    </source>
</evidence>
<feature type="domain" description="Peptidase M16 C-terminal" evidence="3">
    <location>
        <begin position="212"/>
        <end position="388"/>
    </location>
</feature>
<dbReference type="Pfam" id="PF05193">
    <property type="entry name" value="Peptidase_M16_C"/>
    <property type="match status" value="1"/>
</dbReference>
<proteinExistence type="predicted"/>
<dbReference type="PANTHER" id="PTHR11851:SF224">
    <property type="entry name" value="PROCESSING PROTEASE"/>
    <property type="match status" value="1"/>
</dbReference>
<dbReference type="PROSITE" id="PS51257">
    <property type="entry name" value="PROKAR_LIPOPROTEIN"/>
    <property type="match status" value="1"/>
</dbReference>
<protein>
    <submittedName>
        <fullName evidence="4">Insulinase family protein</fullName>
    </submittedName>
</protein>
<gene>
    <name evidence="4" type="ORF">MNR06_07360</name>
</gene>
<keyword evidence="1" id="KW-0732">Signal</keyword>
<dbReference type="Pfam" id="PF00675">
    <property type="entry name" value="Peptidase_M16"/>
    <property type="match status" value="1"/>
</dbReference>
<dbReference type="SUPFAM" id="SSF63411">
    <property type="entry name" value="LuxS/MPP-like metallohydrolase"/>
    <property type="match status" value="2"/>
</dbReference>
<evidence type="ECO:0000256" key="1">
    <source>
        <dbReference type="SAM" id="SignalP"/>
    </source>
</evidence>
<dbReference type="Proteomes" id="UP000830116">
    <property type="component" value="Chromosome"/>
</dbReference>
<dbReference type="InterPro" id="IPR011765">
    <property type="entry name" value="Pept_M16_N"/>
</dbReference>
<feature type="signal peptide" evidence="1">
    <location>
        <begin position="1"/>
        <end position="19"/>
    </location>
</feature>
<sequence length="472" mass="52095">MKASSLALTLPLICSVMVACSSTGSKDSAKAPAGYVTKGNGSFTLQPYKTVTLDNGLKIVFIRDTSLPRISLTMMLKTGTMQEPAQQAGLNALTAYLLEQGSQSRDAMKIADDFGQLGSSIDISAGADITTVYADSLNVSSDFLLDLFADVTMNPAFKEGEINRIRAQMVAALQKKVDNPSAFANLKMDQYLFGNHPYGRDENGTIEGLKGITKQDIIKHYLTFYRPNNASLAVVGNFKEDFEKRVQEQFSKWGKRSIPIIKAEAPPVIDGLKVKLVVKKGLQQTQIRIGQIGISRVDKEYLTLRLANEVLGGSFASRLNQKVRDDLGLTYSIYSYFDVKKEPGSFEVSTFTKNETAGKTLEEALAVIRNYVEKGADDKEVDASKNQLVGQFPRAIETADRLAYNLLALDFYGISVDYLLNFNKTVNSISNKESNAALKQTLNPEKLKVLVYGDESIIAQFEKFKPEIERMK</sequence>
<organism evidence="4 5">
    <name type="scientific">Bdellovibrio reynosensis</name>
    <dbReference type="NCBI Taxonomy" id="2835041"/>
    <lineage>
        <taxon>Bacteria</taxon>
        <taxon>Pseudomonadati</taxon>
        <taxon>Bdellovibrionota</taxon>
        <taxon>Bdellovibrionia</taxon>
        <taxon>Bdellovibrionales</taxon>
        <taxon>Pseudobdellovibrionaceae</taxon>
        <taxon>Bdellovibrio</taxon>
    </lineage>
</organism>
<dbReference type="RefSeq" id="WP_243540573.1">
    <property type="nucleotide sequence ID" value="NZ_CP093442.1"/>
</dbReference>
<keyword evidence="5" id="KW-1185">Reference proteome</keyword>
<evidence type="ECO:0000259" key="2">
    <source>
        <dbReference type="Pfam" id="PF00675"/>
    </source>
</evidence>
<feature type="chain" id="PRO_5046603843" evidence="1">
    <location>
        <begin position="20"/>
        <end position="472"/>
    </location>
</feature>
<dbReference type="InterPro" id="IPR050361">
    <property type="entry name" value="MPP/UQCRC_Complex"/>
</dbReference>